<keyword evidence="10" id="KW-1185">Reference proteome</keyword>
<dbReference type="EMBL" id="JAYMYQ010000002">
    <property type="protein sequence ID" value="KAK7349277.1"/>
    <property type="molecule type" value="Genomic_DNA"/>
</dbReference>
<feature type="transmembrane region" description="Helical" evidence="7">
    <location>
        <begin position="173"/>
        <end position="194"/>
    </location>
</feature>
<name>A0AAN9QVB4_CANGL</name>
<evidence type="ECO:0000313" key="9">
    <source>
        <dbReference type="EMBL" id="KAK7349277.1"/>
    </source>
</evidence>
<evidence type="ECO:0000256" key="6">
    <source>
        <dbReference type="ARBA" id="ARBA00023136"/>
    </source>
</evidence>
<feature type="transmembrane region" description="Helical" evidence="7">
    <location>
        <begin position="102"/>
        <end position="121"/>
    </location>
</feature>
<evidence type="ECO:0000256" key="4">
    <source>
        <dbReference type="ARBA" id="ARBA00022989"/>
    </source>
</evidence>
<proteinExistence type="predicted"/>
<evidence type="ECO:0000256" key="7">
    <source>
        <dbReference type="SAM" id="Phobius"/>
    </source>
</evidence>
<evidence type="ECO:0000259" key="8">
    <source>
        <dbReference type="Pfam" id="PF13962"/>
    </source>
</evidence>
<sequence length="207" mass="23530">MSIEIEAREETKVTVIQTIGDWLAYKNKEEWLKDMRGNLSLVASIIATITFQTAVNPPGGVFQTTTKDDLRRHDNNSTGEVEDICPGEAVLAVVFPDDYQPFLLWNTICFVSSLSVCLLLVSGVPINHRFPTWLLSIGMCITITSLGLTYRQAVLMVTPDPIWGTAKTLYFRLLYVWVALMTLVGFFLVIRLFFWSVRKWNENCNSR</sequence>
<accession>A0AAN9QVB4</accession>
<dbReference type="GO" id="GO:0005886">
    <property type="term" value="C:plasma membrane"/>
    <property type="evidence" value="ECO:0007669"/>
    <property type="project" value="TreeGrafter"/>
</dbReference>
<dbReference type="AlphaFoldDB" id="A0AAN9QVB4"/>
<reference evidence="9 10" key="1">
    <citation type="submission" date="2024-01" db="EMBL/GenBank/DDBJ databases">
        <title>The genomes of 5 underutilized Papilionoideae crops provide insights into root nodulation and disease resistanc.</title>
        <authorList>
            <person name="Jiang F."/>
        </authorList>
    </citation>
    <scope>NUCLEOTIDE SEQUENCE [LARGE SCALE GENOMIC DNA]</scope>
    <source>
        <strain evidence="9">LVBAO_FW01</strain>
        <tissue evidence="9">Leaves</tissue>
    </source>
</reference>
<dbReference type="Pfam" id="PF13962">
    <property type="entry name" value="PGG"/>
    <property type="match status" value="1"/>
</dbReference>
<comment type="subcellular location">
    <subcellularLocation>
        <location evidence="1">Membrane</location>
        <topology evidence="1">Multi-pass membrane protein</topology>
    </subcellularLocation>
</comment>
<feature type="transmembrane region" description="Helical" evidence="7">
    <location>
        <begin position="37"/>
        <end position="55"/>
    </location>
</feature>
<gene>
    <name evidence="9" type="ORF">VNO77_06521</name>
</gene>
<keyword evidence="6 7" id="KW-0472">Membrane</keyword>
<dbReference type="PANTHER" id="PTHR24186:SF37">
    <property type="entry name" value="PGG DOMAIN-CONTAINING PROTEIN"/>
    <property type="match status" value="1"/>
</dbReference>
<evidence type="ECO:0000256" key="1">
    <source>
        <dbReference type="ARBA" id="ARBA00004141"/>
    </source>
</evidence>
<dbReference type="InterPro" id="IPR026961">
    <property type="entry name" value="PGG_dom"/>
</dbReference>
<evidence type="ECO:0000256" key="2">
    <source>
        <dbReference type="ARBA" id="ARBA00022692"/>
    </source>
</evidence>
<dbReference type="PANTHER" id="PTHR24186">
    <property type="entry name" value="PROTEIN PHOSPHATASE 1 REGULATORY SUBUNIT"/>
    <property type="match status" value="1"/>
</dbReference>
<evidence type="ECO:0000256" key="3">
    <source>
        <dbReference type="ARBA" id="ARBA00022737"/>
    </source>
</evidence>
<feature type="domain" description="PGG" evidence="8">
    <location>
        <begin position="29"/>
        <end position="147"/>
    </location>
</feature>
<organism evidence="9 10">
    <name type="scientific">Canavalia gladiata</name>
    <name type="common">Sword bean</name>
    <name type="synonym">Dolichos gladiatus</name>
    <dbReference type="NCBI Taxonomy" id="3824"/>
    <lineage>
        <taxon>Eukaryota</taxon>
        <taxon>Viridiplantae</taxon>
        <taxon>Streptophyta</taxon>
        <taxon>Embryophyta</taxon>
        <taxon>Tracheophyta</taxon>
        <taxon>Spermatophyta</taxon>
        <taxon>Magnoliopsida</taxon>
        <taxon>eudicotyledons</taxon>
        <taxon>Gunneridae</taxon>
        <taxon>Pentapetalae</taxon>
        <taxon>rosids</taxon>
        <taxon>fabids</taxon>
        <taxon>Fabales</taxon>
        <taxon>Fabaceae</taxon>
        <taxon>Papilionoideae</taxon>
        <taxon>50 kb inversion clade</taxon>
        <taxon>NPAAA clade</taxon>
        <taxon>indigoferoid/millettioid clade</taxon>
        <taxon>Phaseoleae</taxon>
        <taxon>Canavalia</taxon>
    </lineage>
</organism>
<feature type="transmembrane region" description="Helical" evidence="7">
    <location>
        <begin position="133"/>
        <end position="153"/>
    </location>
</feature>
<keyword evidence="2 7" id="KW-0812">Transmembrane</keyword>
<dbReference type="Proteomes" id="UP001367508">
    <property type="component" value="Unassembled WGS sequence"/>
</dbReference>
<comment type="caution">
    <text evidence="9">The sequence shown here is derived from an EMBL/GenBank/DDBJ whole genome shotgun (WGS) entry which is preliminary data.</text>
</comment>
<evidence type="ECO:0000313" key="10">
    <source>
        <dbReference type="Proteomes" id="UP001367508"/>
    </source>
</evidence>
<evidence type="ECO:0000256" key="5">
    <source>
        <dbReference type="ARBA" id="ARBA00023043"/>
    </source>
</evidence>
<protein>
    <recommendedName>
        <fullName evidence="8">PGG domain-containing protein</fullName>
    </recommendedName>
</protein>
<keyword evidence="4 7" id="KW-1133">Transmembrane helix</keyword>
<keyword evidence="3" id="KW-0677">Repeat</keyword>
<keyword evidence="5" id="KW-0040">ANK repeat</keyword>